<evidence type="ECO:0000256" key="1">
    <source>
        <dbReference type="SAM" id="Phobius"/>
    </source>
</evidence>
<protein>
    <submittedName>
        <fullName evidence="2">Uncharacterized protein</fullName>
    </submittedName>
</protein>
<organism evidence="2 3">
    <name type="scientific">Blautia obeum</name>
    <dbReference type="NCBI Taxonomy" id="40520"/>
    <lineage>
        <taxon>Bacteria</taxon>
        <taxon>Bacillati</taxon>
        <taxon>Bacillota</taxon>
        <taxon>Clostridia</taxon>
        <taxon>Lachnospirales</taxon>
        <taxon>Lachnospiraceae</taxon>
        <taxon>Blautia</taxon>
    </lineage>
</organism>
<evidence type="ECO:0000313" key="3">
    <source>
        <dbReference type="Proteomes" id="UP000284267"/>
    </source>
</evidence>
<keyword evidence="1" id="KW-0472">Membrane</keyword>
<sequence>MDKELETTFAIVGFIVIIFIMLIMILIIVCGIKDLIVKAFRACKRKSEIKHRFDKPPVAKCYCIDCKYGSYFGNMSEIDGRHGKCMLWNSDVPIRDDNFCYRADPEE</sequence>
<keyword evidence="1" id="KW-0812">Transmembrane</keyword>
<feature type="transmembrane region" description="Helical" evidence="1">
    <location>
        <begin position="12"/>
        <end position="36"/>
    </location>
</feature>
<dbReference type="Proteomes" id="UP000284267">
    <property type="component" value="Unassembled WGS sequence"/>
</dbReference>
<keyword evidence="1" id="KW-1133">Transmembrane helix</keyword>
<proteinExistence type="predicted"/>
<accession>A0A415HVH4</accession>
<reference evidence="2 3" key="1">
    <citation type="submission" date="2018-08" db="EMBL/GenBank/DDBJ databases">
        <title>A genome reference for cultivated species of the human gut microbiota.</title>
        <authorList>
            <person name="Zou Y."/>
            <person name="Xue W."/>
            <person name="Luo G."/>
        </authorList>
    </citation>
    <scope>NUCLEOTIDE SEQUENCE [LARGE SCALE GENOMIC DNA]</scope>
    <source>
        <strain evidence="2 3">AF39-4</strain>
    </source>
</reference>
<dbReference type="EMBL" id="QROE01000001">
    <property type="protein sequence ID" value="RHK98251.1"/>
    <property type="molecule type" value="Genomic_DNA"/>
</dbReference>
<evidence type="ECO:0000313" key="2">
    <source>
        <dbReference type="EMBL" id="RHK98251.1"/>
    </source>
</evidence>
<dbReference type="RefSeq" id="WP_118367496.1">
    <property type="nucleotide sequence ID" value="NZ_CABJDZ010000001.1"/>
</dbReference>
<name>A0A415HVH4_9FIRM</name>
<dbReference type="AlphaFoldDB" id="A0A415HVH4"/>
<gene>
    <name evidence="2" type="ORF">DW040_02800</name>
</gene>
<comment type="caution">
    <text evidence="2">The sequence shown here is derived from an EMBL/GenBank/DDBJ whole genome shotgun (WGS) entry which is preliminary data.</text>
</comment>